<feature type="compositionally biased region" description="Polar residues" evidence="12">
    <location>
        <begin position="24"/>
        <end position="41"/>
    </location>
</feature>
<dbReference type="Pfam" id="PF01467">
    <property type="entry name" value="CTP_transf_like"/>
    <property type="match status" value="1"/>
</dbReference>
<keyword evidence="6" id="KW-0443">Lipid metabolism</keyword>
<dbReference type="InterPro" id="IPR014729">
    <property type="entry name" value="Rossmann-like_a/b/a_fold"/>
</dbReference>
<accession>A0A194UV10</accession>
<keyword evidence="2" id="KW-0444">Lipid biosynthesis</keyword>
<keyword evidence="7" id="KW-0594">Phospholipid biosynthesis</keyword>
<feature type="region of interest" description="Disordered" evidence="12">
    <location>
        <begin position="1"/>
        <end position="151"/>
    </location>
</feature>
<dbReference type="EMBL" id="KN714680">
    <property type="protein sequence ID" value="KUI55444.1"/>
    <property type="molecule type" value="Genomic_DNA"/>
</dbReference>
<dbReference type="SUPFAM" id="SSF52374">
    <property type="entry name" value="Nucleotidylyl transferase"/>
    <property type="match status" value="1"/>
</dbReference>
<evidence type="ECO:0000256" key="7">
    <source>
        <dbReference type="ARBA" id="ARBA00023209"/>
    </source>
</evidence>
<evidence type="ECO:0000256" key="12">
    <source>
        <dbReference type="SAM" id="MobiDB-lite"/>
    </source>
</evidence>
<feature type="domain" description="Cytidyltransferase-like" evidence="13">
    <location>
        <begin position="166"/>
        <end position="293"/>
    </location>
</feature>
<dbReference type="AlphaFoldDB" id="A0A194UV10"/>
<evidence type="ECO:0000256" key="2">
    <source>
        <dbReference type="ARBA" id="ARBA00022516"/>
    </source>
</evidence>
<name>A0A194UV10_CYTMA</name>
<sequence length="466" mass="50567">MSSPSSSSHGGSKRKRAAAASSSNLADPSNTQAAMDAQLQTESRDASGEEGDTTAPESTGATSQGHRKTDSNSSQHPPSKRQRGSSSNNASEQVVDPGEPSDTTEASVDIADRVSRKSGLRGRAAANNAASKRDEERMPPPPIGKLTHPVGYQTNPPPAGRPIRVYADGVFDLFHLGHMRQLEQAKKAFPDVYLLVGVTGDEETHKRKGLTVLSGKERAETLRHCKWVDEVIENCPWIVTPAFLEEHKIDYVAHDDLPYGAAEGDDIYAPIKKEGKFLVTQRTEGVSTTGIITKIVRDYEQYIARQFKRGTSRQELNVSWLKKNELDLKRHVQELRDNIRTNWSTTGQELGKELRGFWPSSRPQSPARPMLNTNNSSTGHSGNGEMSSSPAASILGPRSPGAEGRGPNDFITGYTIGLIGGVRSWMTKNRRNLRQDSRPASDDDSEEDRGRKNSSGGNGGATAAAS</sequence>
<evidence type="ECO:0000256" key="3">
    <source>
        <dbReference type="ARBA" id="ARBA00022553"/>
    </source>
</evidence>
<feature type="compositionally biased region" description="Low complexity" evidence="12">
    <location>
        <begin position="1"/>
        <end position="10"/>
    </location>
</feature>
<evidence type="ECO:0000313" key="14">
    <source>
        <dbReference type="EMBL" id="KUI55444.1"/>
    </source>
</evidence>
<keyword evidence="4" id="KW-0808">Transferase</keyword>
<comment type="similarity">
    <text evidence="1">Belongs to the cytidylyltransferase family.</text>
</comment>
<keyword evidence="3" id="KW-0597">Phosphoprotein</keyword>
<dbReference type="CDD" id="cd02174">
    <property type="entry name" value="CCT"/>
    <property type="match status" value="1"/>
</dbReference>
<dbReference type="InterPro" id="IPR045049">
    <property type="entry name" value="Pcy1-like"/>
</dbReference>
<feature type="region of interest" description="Disordered" evidence="12">
    <location>
        <begin position="355"/>
        <end position="408"/>
    </location>
</feature>
<evidence type="ECO:0000256" key="4">
    <source>
        <dbReference type="ARBA" id="ARBA00022679"/>
    </source>
</evidence>
<dbReference type="OrthoDB" id="17102at2759"/>
<dbReference type="Gene3D" id="3.40.50.620">
    <property type="entry name" value="HUPs"/>
    <property type="match status" value="1"/>
</dbReference>
<evidence type="ECO:0000313" key="15">
    <source>
        <dbReference type="Proteomes" id="UP000078576"/>
    </source>
</evidence>
<evidence type="ECO:0000256" key="10">
    <source>
        <dbReference type="ARBA" id="ARBA00076205"/>
    </source>
</evidence>
<evidence type="ECO:0000256" key="1">
    <source>
        <dbReference type="ARBA" id="ARBA00010101"/>
    </source>
</evidence>
<feature type="compositionally biased region" description="Polar residues" evidence="12">
    <location>
        <begin position="55"/>
        <end position="64"/>
    </location>
</feature>
<dbReference type="InterPro" id="IPR041723">
    <property type="entry name" value="CCT"/>
</dbReference>
<proteinExistence type="inferred from homology"/>
<dbReference type="GO" id="GO:0004105">
    <property type="term" value="F:choline-phosphate cytidylyltransferase activity"/>
    <property type="evidence" value="ECO:0007669"/>
    <property type="project" value="UniProtKB-EC"/>
</dbReference>
<evidence type="ECO:0000256" key="6">
    <source>
        <dbReference type="ARBA" id="ARBA00023098"/>
    </source>
</evidence>
<evidence type="ECO:0000256" key="8">
    <source>
        <dbReference type="ARBA" id="ARBA00023264"/>
    </source>
</evidence>
<gene>
    <name evidence="14" type="ORF">VP1G_02739</name>
</gene>
<evidence type="ECO:0000256" key="9">
    <source>
        <dbReference type="ARBA" id="ARBA00026101"/>
    </source>
</evidence>
<dbReference type="Proteomes" id="UP000078576">
    <property type="component" value="Unassembled WGS sequence"/>
</dbReference>
<feature type="region of interest" description="Disordered" evidence="12">
    <location>
        <begin position="431"/>
        <end position="466"/>
    </location>
</feature>
<evidence type="ECO:0000256" key="11">
    <source>
        <dbReference type="ARBA" id="ARBA00080967"/>
    </source>
</evidence>
<dbReference type="PANTHER" id="PTHR10739:SF13">
    <property type="entry name" value="CHOLINE-PHOSPHATE CYTIDYLYLTRANSFERASE"/>
    <property type="match status" value="1"/>
</dbReference>
<organism evidence="14 15">
    <name type="scientific">Cytospora mali</name>
    <name type="common">Apple Valsa canker fungus</name>
    <name type="synonym">Valsa mali</name>
    <dbReference type="NCBI Taxonomy" id="578113"/>
    <lineage>
        <taxon>Eukaryota</taxon>
        <taxon>Fungi</taxon>
        <taxon>Dikarya</taxon>
        <taxon>Ascomycota</taxon>
        <taxon>Pezizomycotina</taxon>
        <taxon>Sordariomycetes</taxon>
        <taxon>Sordariomycetidae</taxon>
        <taxon>Diaporthales</taxon>
        <taxon>Cytosporaceae</taxon>
        <taxon>Cytospora</taxon>
    </lineage>
</organism>
<keyword evidence="15" id="KW-1185">Reference proteome</keyword>
<dbReference type="GO" id="GO:0005635">
    <property type="term" value="C:nuclear envelope"/>
    <property type="evidence" value="ECO:0007669"/>
    <property type="project" value="EnsemblFungi"/>
</dbReference>
<evidence type="ECO:0000259" key="13">
    <source>
        <dbReference type="Pfam" id="PF01467"/>
    </source>
</evidence>
<feature type="compositionally biased region" description="Low complexity" evidence="12">
    <location>
        <begin position="372"/>
        <end position="384"/>
    </location>
</feature>
<protein>
    <recommendedName>
        <fullName evidence="9">choline-phosphate cytidylyltransferase</fullName>
        <ecNumber evidence="9">2.7.7.15</ecNumber>
    </recommendedName>
    <alternativeName>
        <fullName evidence="10">CTP:phosphocholine cytidylyltransferase</fullName>
    </alternativeName>
    <alternativeName>
        <fullName evidence="11">Phosphorylcholine transferase</fullName>
    </alternativeName>
</protein>
<dbReference type="GO" id="GO:0031210">
    <property type="term" value="F:phosphatidylcholine binding"/>
    <property type="evidence" value="ECO:0007669"/>
    <property type="project" value="TreeGrafter"/>
</dbReference>
<evidence type="ECO:0000256" key="5">
    <source>
        <dbReference type="ARBA" id="ARBA00022695"/>
    </source>
</evidence>
<dbReference type="FunFam" id="3.40.50.620:FF:000147">
    <property type="entry name" value="Cholinephosphate cytidylyltransferase"/>
    <property type="match status" value="1"/>
</dbReference>
<keyword evidence="5" id="KW-0548">Nucleotidyltransferase</keyword>
<dbReference type="InterPro" id="IPR004821">
    <property type="entry name" value="Cyt_trans-like"/>
</dbReference>
<dbReference type="GO" id="GO:0042564">
    <property type="term" value="C:NLS-dependent protein nuclear import complex"/>
    <property type="evidence" value="ECO:0007669"/>
    <property type="project" value="EnsemblFungi"/>
</dbReference>
<keyword evidence="8" id="KW-1208">Phospholipid metabolism</keyword>
<dbReference type="PANTHER" id="PTHR10739">
    <property type="entry name" value="CYTIDYLYLTRANSFERASE"/>
    <property type="match status" value="1"/>
</dbReference>
<dbReference type="NCBIfam" id="TIGR00125">
    <property type="entry name" value="cyt_tran_rel"/>
    <property type="match status" value="1"/>
</dbReference>
<reference evidence="15" key="1">
    <citation type="submission" date="2014-12" db="EMBL/GenBank/DDBJ databases">
        <title>Genome Sequence of Valsa Canker Pathogens Uncovers a Specific Adaption of Colonization on Woody Bark.</title>
        <authorList>
            <person name="Yin Z."/>
            <person name="Liu H."/>
            <person name="Gao X."/>
            <person name="Li Z."/>
            <person name="Song N."/>
            <person name="Ke X."/>
            <person name="Dai Q."/>
            <person name="Wu Y."/>
            <person name="Sun Y."/>
            <person name="Xu J.-R."/>
            <person name="Kang Z.K."/>
            <person name="Wang L."/>
            <person name="Huang L."/>
        </authorList>
    </citation>
    <scope>NUCLEOTIDE SEQUENCE [LARGE SCALE GENOMIC DNA]</scope>
    <source>
        <strain evidence="15">SXYL134</strain>
    </source>
</reference>
<dbReference type="STRING" id="694573.A0A194UV10"/>
<dbReference type="EC" id="2.7.7.15" evidence="9"/>